<dbReference type="InterPro" id="IPR024512">
    <property type="entry name" value="Ser_palmitoyltrfase_ssu-like"/>
</dbReference>
<reference evidence="17" key="2">
    <citation type="submission" date="2025-05" db="UniProtKB">
        <authorList>
            <consortium name="Ensembl"/>
        </authorList>
    </citation>
    <scope>IDENTIFICATION</scope>
</reference>
<evidence type="ECO:0000313" key="18">
    <source>
        <dbReference type="Proteomes" id="UP000001646"/>
    </source>
</evidence>
<keyword evidence="8" id="KW-0443">Lipid metabolism</keyword>
<evidence type="ECO:0000256" key="13">
    <source>
        <dbReference type="ARBA" id="ARBA00042334"/>
    </source>
</evidence>
<comment type="pathway">
    <text evidence="2">Lipid metabolism; sphingolipid metabolism.</text>
</comment>
<dbReference type="UniPathway" id="UPA00222"/>
<evidence type="ECO:0000256" key="7">
    <source>
        <dbReference type="ARBA" id="ARBA00022989"/>
    </source>
</evidence>
<comment type="pathway">
    <text evidence="3">Sphingolipid metabolism.</text>
</comment>
<feature type="transmembrane region" description="Helical" evidence="16">
    <location>
        <begin position="33"/>
        <end position="53"/>
    </location>
</feature>
<accession>A0A803TBY4</accession>
<dbReference type="GO" id="GO:0007029">
    <property type="term" value="P:endoplasmic reticulum organization"/>
    <property type="evidence" value="ECO:0000318"/>
    <property type="project" value="GO_Central"/>
</dbReference>
<dbReference type="Pfam" id="PF11779">
    <property type="entry name" value="SPT_ssu-like"/>
    <property type="match status" value="1"/>
</dbReference>
<keyword evidence="7 16" id="KW-1133">Transmembrane helix</keyword>
<keyword evidence="9 16" id="KW-0472">Membrane</keyword>
<dbReference type="Proteomes" id="UP000001646">
    <property type="component" value="Chromosome 3"/>
</dbReference>
<comment type="similarity">
    <text evidence="10">Belongs to the SPTSS family. SPTSSB subfamily.</text>
</comment>
<evidence type="ECO:0000256" key="15">
    <source>
        <dbReference type="ARBA" id="ARBA00046416"/>
    </source>
</evidence>
<dbReference type="PANTHER" id="PTHR28612:SF1">
    <property type="entry name" value="SERINE PALMITOYLTRANSFERASE SMALL SUBUNIT B"/>
    <property type="match status" value="1"/>
</dbReference>
<dbReference type="GO" id="GO:0046513">
    <property type="term" value="P:ceramide biosynthetic process"/>
    <property type="evidence" value="ECO:0000318"/>
    <property type="project" value="GO_Central"/>
</dbReference>
<comment type="subcellular location">
    <subcellularLocation>
        <location evidence="1">Endoplasmic reticulum membrane</location>
        <topology evidence="1">Multi-pass membrane protein</topology>
    </subcellularLocation>
</comment>
<evidence type="ECO:0000256" key="10">
    <source>
        <dbReference type="ARBA" id="ARBA00038059"/>
    </source>
</evidence>
<keyword evidence="5" id="KW-0256">Endoplasmic reticulum</keyword>
<evidence type="ECO:0000256" key="9">
    <source>
        <dbReference type="ARBA" id="ARBA00023136"/>
    </source>
</evidence>
<keyword evidence="6" id="KW-0746">Sphingolipid metabolism</keyword>
<dbReference type="GO" id="GO:0017059">
    <property type="term" value="C:serine palmitoyltransferase complex"/>
    <property type="evidence" value="ECO:0000318"/>
    <property type="project" value="GO_Central"/>
</dbReference>
<evidence type="ECO:0000256" key="12">
    <source>
        <dbReference type="ARBA" id="ARBA00041982"/>
    </source>
</evidence>
<evidence type="ECO:0000256" key="2">
    <source>
        <dbReference type="ARBA" id="ARBA00004760"/>
    </source>
</evidence>
<feature type="transmembrane region" description="Helical" evidence="16">
    <location>
        <begin position="12"/>
        <end position="27"/>
    </location>
</feature>
<evidence type="ECO:0000256" key="14">
    <source>
        <dbReference type="ARBA" id="ARBA00045772"/>
    </source>
</evidence>
<evidence type="ECO:0000256" key="6">
    <source>
        <dbReference type="ARBA" id="ARBA00022919"/>
    </source>
</evidence>
<name>A0A803TBY4_ANOCA</name>
<proteinExistence type="inferred from homology"/>
<sequence>MDLKRIKDSIHFWYFQYLLVTCCYGLLPWEQCIINSIIFIVVAMVVYTAYVFIPIHIRLAFEFLSQMLQFHCLLANAH</sequence>
<evidence type="ECO:0000256" key="8">
    <source>
        <dbReference type="ARBA" id="ARBA00023098"/>
    </source>
</evidence>
<evidence type="ECO:0000256" key="11">
    <source>
        <dbReference type="ARBA" id="ARBA00041140"/>
    </source>
</evidence>
<dbReference type="Ensembl" id="ENSACAT00000038722.1">
    <property type="protein sequence ID" value="ENSACAP00000032724.1"/>
    <property type="gene ID" value="ENSACAG00000041712.1"/>
</dbReference>
<evidence type="ECO:0000313" key="17">
    <source>
        <dbReference type="Ensembl" id="ENSACAP00000032724.1"/>
    </source>
</evidence>
<keyword evidence="18" id="KW-1185">Reference proteome</keyword>
<reference evidence="17 18" key="1">
    <citation type="submission" date="2009-12" db="EMBL/GenBank/DDBJ databases">
        <title>The Genome Sequence of Anolis carolinensis (Green Anole Lizard).</title>
        <authorList>
            <consortium name="The Genome Sequencing Platform"/>
            <person name="Di Palma F."/>
            <person name="Alfoldi J."/>
            <person name="Heiman D."/>
            <person name="Young S."/>
            <person name="Grabherr M."/>
            <person name="Johnson J."/>
            <person name="Lander E.S."/>
            <person name="Lindblad-Toh K."/>
        </authorList>
    </citation>
    <scope>NUCLEOTIDE SEQUENCE [LARGE SCALE GENOMIC DNA]</scope>
    <source>
        <strain evidence="17 18">JBL SC #1</strain>
    </source>
</reference>
<dbReference type="GO" id="GO:0005789">
    <property type="term" value="C:endoplasmic reticulum membrane"/>
    <property type="evidence" value="ECO:0007669"/>
    <property type="project" value="UniProtKB-SubCell"/>
</dbReference>
<organism evidence="17 18">
    <name type="scientific">Anolis carolinensis</name>
    <name type="common">Green anole</name>
    <name type="synonym">American chameleon</name>
    <dbReference type="NCBI Taxonomy" id="28377"/>
    <lineage>
        <taxon>Eukaryota</taxon>
        <taxon>Metazoa</taxon>
        <taxon>Chordata</taxon>
        <taxon>Craniata</taxon>
        <taxon>Vertebrata</taxon>
        <taxon>Euteleostomi</taxon>
        <taxon>Lepidosauria</taxon>
        <taxon>Squamata</taxon>
        <taxon>Bifurcata</taxon>
        <taxon>Unidentata</taxon>
        <taxon>Episquamata</taxon>
        <taxon>Toxicofera</taxon>
        <taxon>Iguania</taxon>
        <taxon>Dactyloidae</taxon>
        <taxon>Anolis</taxon>
    </lineage>
</organism>
<evidence type="ECO:0000256" key="1">
    <source>
        <dbReference type="ARBA" id="ARBA00004477"/>
    </source>
</evidence>
<dbReference type="Ensembl" id="ENSACAT00000040605.1">
    <property type="protein sequence ID" value="ENSACAP00000028215.1"/>
    <property type="gene ID" value="ENSACAG00000035706.1"/>
</dbReference>
<dbReference type="GeneTree" id="ENSGT00390000002766"/>
<evidence type="ECO:0000256" key="4">
    <source>
        <dbReference type="ARBA" id="ARBA00022692"/>
    </source>
</evidence>
<protein>
    <recommendedName>
        <fullName evidence="11">Serine palmitoyltransferase small subunit B</fullName>
    </recommendedName>
    <alternativeName>
        <fullName evidence="13">Protein ADMP</fullName>
    </alternativeName>
    <alternativeName>
        <fullName evidence="12">Small subunit of serine palmitoyltransferase B</fullName>
    </alternativeName>
</protein>
<comment type="function">
    <text evidence="14">Component of the serine palmitoyltransferase multisubunit enzyme (SPT) that catalyzes the initial and rate-limiting step in sphingolipid biosynthesis by condensing L-serine and activated acyl-CoA (most commonly palmitoyl-CoA) to form long-chain bases. The SPT complex is composed of SPTLC1, SPTLC2 or SPTLC3 and SPTSSA or SPTSSB. Within this complex, the heterodimer consisting of SPTLC1 and SPTLC2/SPTLC3 forms the catalytic core. Within the SPT complex, SPTSSB stimulates the catalytic activity and plays a role in substrate specificity. SPT complexes with this subunit showing a preference for longer acyl-CoAs. The SPTLC1-SPTLC2-SPTSSB complex shows a strong preference for C18-CoA substrate, while the SPTLC1-SPTLC3-SPTSSB isozyme displays an ability to use a broader range of acyl-CoAs, without apparent preference.</text>
</comment>
<dbReference type="PANTHER" id="PTHR28612">
    <property type="entry name" value="SERINE PALMITOYLTRANSFERASE SMALL SUBUNIT B"/>
    <property type="match status" value="1"/>
</dbReference>
<keyword evidence="4 16" id="KW-0812">Transmembrane</keyword>
<comment type="subunit">
    <text evidence="15">Component of the serine palmitoyltransferase (SPT) complex, which is composed of SPTLC1, SPTLC2 or SPTLC3 and SPTSSA or SPTSSB. The heterodimer consisting of SPTLC1 and SPTLC2/SPTLC3 forms the catalytic core of the enzyme, while SPTSSA or SPTSSB subunits determine substrate specificity. SPT also interacts with ORMDL proteins, especially ORMDL3, which negatively regulate SPT activity in the presence of ceramides.</text>
</comment>
<evidence type="ECO:0000256" key="3">
    <source>
        <dbReference type="ARBA" id="ARBA00004991"/>
    </source>
</evidence>
<dbReference type="AlphaFoldDB" id="A0A803TBY4"/>
<evidence type="ECO:0000256" key="5">
    <source>
        <dbReference type="ARBA" id="ARBA00022824"/>
    </source>
</evidence>
<evidence type="ECO:0000256" key="16">
    <source>
        <dbReference type="SAM" id="Phobius"/>
    </source>
</evidence>